<evidence type="ECO:0000256" key="1">
    <source>
        <dbReference type="ARBA" id="ARBA00005369"/>
    </source>
</evidence>
<accession>A0ABS1E8G4</accession>
<evidence type="ECO:0000313" key="5">
    <source>
        <dbReference type="Proteomes" id="UP000738126"/>
    </source>
</evidence>
<comment type="caution">
    <text evidence="4">The sequence shown here is derived from an EMBL/GenBank/DDBJ whole genome shotgun (WGS) entry which is preliminary data.</text>
</comment>
<organism evidence="4 5">
    <name type="scientific">Halorhodospira neutriphila</name>
    <dbReference type="NCBI Taxonomy" id="168379"/>
    <lineage>
        <taxon>Bacteria</taxon>
        <taxon>Pseudomonadati</taxon>
        <taxon>Pseudomonadota</taxon>
        <taxon>Gammaproteobacteria</taxon>
        <taxon>Chromatiales</taxon>
        <taxon>Ectothiorhodospiraceae</taxon>
        <taxon>Halorhodospira</taxon>
    </lineage>
</organism>
<dbReference type="SUPFAM" id="SSF53335">
    <property type="entry name" value="S-adenosyl-L-methionine-dependent methyltransferases"/>
    <property type="match status" value="1"/>
</dbReference>
<evidence type="ECO:0000256" key="2">
    <source>
        <dbReference type="ARBA" id="ARBA00013346"/>
    </source>
</evidence>
<keyword evidence="5" id="KW-1185">Reference proteome</keyword>
<dbReference type="Gene3D" id="3.40.50.150">
    <property type="entry name" value="Vaccinia Virus protein VP39"/>
    <property type="match status" value="1"/>
</dbReference>
<dbReference type="Pfam" id="PF01135">
    <property type="entry name" value="PCMT"/>
    <property type="match status" value="1"/>
</dbReference>
<sequence>MGAENAALARSNMIQRQIRPWNVLEPRVLEVFEQVPRELFVPERLGRMAYSDLQLPIGHGQVMMEPRVEARMLQALDPQPGEQALEIGTGSGFVAACLAHLAGGVTSVEIHPQLQAQARQRLATLRGGERVQLVEGDAGGGWSDGQLYDVIAVTGSLPELHHGFHDALAVGGRLFVIVGEGPMMEALRITRTGTHFWSCQSLFETYVPPLENAPRQARFQP</sequence>
<dbReference type="PANTHER" id="PTHR11579">
    <property type="entry name" value="PROTEIN-L-ISOASPARTATE O-METHYLTRANSFERASE"/>
    <property type="match status" value="1"/>
</dbReference>
<dbReference type="InterPro" id="IPR000682">
    <property type="entry name" value="PCMT"/>
</dbReference>
<reference evidence="4 5" key="1">
    <citation type="journal article" date="2020" name="Microorganisms">
        <title>Osmotic Adaptation and Compatible Solute Biosynthesis of Phototrophic Bacteria as Revealed from Genome Analyses.</title>
        <authorList>
            <person name="Imhoff J.F."/>
            <person name="Rahn T."/>
            <person name="Kunzel S."/>
            <person name="Keller A."/>
            <person name="Neulinger S.C."/>
        </authorList>
    </citation>
    <scope>NUCLEOTIDE SEQUENCE [LARGE SCALE GENOMIC DNA]</scope>
    <source>
        <strain evidence="4 5">DSM 15116</strain>
    </source>
</reference>
<protein>
    <recommendedName>
        <fullName evidence="2">Protein-L-isoaspartate O-methyltransferase</fullName>
    </recommendedName>
    <alternativeName>
        <fullName evidence="3">Protein L-isoaspartyl methyltransferase</fullName>
    </alternativeName>
</protein>
<dbReference type="PANTHER" id="PTHR11579:SF18">
    <property type="entry name" value="PROTEIN-L-ISOASPARTATE O-METHYLTRANSFERASE"/>
    <property type="match status" value="1"/>
</dbReference>
<dbReference type="InterPro" id="IPR029063">
    <property type="entry name" value="SAM-dependent_MTases_sf"/>
</dbReference>
<proteinExistence type="inferred from homology"/>
<gene>
    <name evidence="4" type="ORF">CKO13_10515</name>
</gene>
<evidence type="ECO:0000313" key="4">
    <source>
        <dbReference type="EMBL" id="MBK1727437.1"/>
    </source>
</evidence>
<name>A0ABS1E8G4_9GAMM</name>
<dbReference type="RefSeq" id="WP_200260721.1">
    <property type="nucleotide sequence ID" value="NZ_NRSH01000151.1"/>
</dbReference>
<dbReference type="EMBL" id="NRSH01000151">
    <property type="protein sequence ID" value="MBK1727437.1"/>
    <property type="molecule type" value="Genomic_DNA"/>
</dbReference>
<evidence type="ECO:0000256" key="3">
    <source>
        <dbReference type="ARBA" id="ARBA00030757"/>
    </source>
</evidence>
<dbReference type="CDD" id="cd02440">
    <property type="entry name" value="AdoMet_MTases"/>
    <property type="match status" value="1"/>
</dbReference>
<comment type="similarity">
    <text evidence="1">Belongs to the methyltransferase superfamily. L-isoaspartyl/D-aspartyl protein methyltransferase family.</text>
</comment>
<dbReference type="Proteomes" id="UP000738126">
    <property type="component" value="Unassembled WGS sequence"/>
</dbReference>